<name>A0A5N6HFK1_ASPFL</name>
<evidence type="ECO:0000256" key="1">
    <source>
        <dbReference type="SAM" id="MobiDB-lite"/>
    </source>
</evidence>
<dbReference type="EMBL" id="ML734556">
    <property type="protein sequence ID" value="KAB8252070.1"/>
    <property type="molecule type" value="Genomic_DNA"/>
</dbReference>
<sequence>MRFFTALSLFISGAAIASALPSSSETVEANCVKPYLCCGELKTPLDSTLDPILLDLGIDAASIVGSVGLLCKSLSTTRAFAMPGMRPAKLDPSVALKLTSWVAQLLLDARTSPLRTKPMENICDPSMRTDWSCCTSEFANELTASGLIPSKALTCLNGYAIIDLNSIHRHNPSPENLSIYPYKAKSDAPYSIAENTLRAAIHIPRSFSHKRDKKIPVLLVPGTAVPAAITFYFNFGKLRRALPESELVWIDLPQASLDDIQLSAEYVAYALNYVSALTSSKIAVISWSQGALDIQWALKYWPSTRSVVNDFIAISPDFHGTIVKWLVCPLLNNLACTPSIWQQGWDANFIQALRSQGGDSAYVPTTTIYSSFDKIVRPMSGENASARLLDYRGVGVSNNHLQTICANNAAGGLYTHEGVLYNPLAWALTVDALLHDGPSNITRIDTQKICEQGRINRLGHLPQVRALKFDITYYDRDSTLIWAGSCLYDNRNIFDFKAVPNIDGGSYLSFILQHAYRNDGNDKGTGYVLDQHYETVKAVPVTNDLGAFNMHEFNILDGGKTALACSYRNKYMSLGDLGRPDEYGWVVTGGFVELDTATGEVLFEWDSEGYIPIDESVRVGPSTPASGEPGWDYVHVNAVDKNAAGDYILSARFTSTIYLISGQDKSIIWRLGGEKSDFVQDFTFSKQHHVRFVESNATHTTISFLNNASDEAEQEEDTSAALIVQLHTSVSPMTAKVIERYSRPDGDLTRLRGSVQKLANGNVFVGWSERGYQSEHSPEGEVLMEASFASSRFSTYRSYKFDFTGRPSAPPDVVSSVYGTDETDLTTIFHVSWNGATDVASWNFHARVNQDGMPVLVGNTTKLDFETMYIADGYLDWVSVEAVDEDGNVLGTSEIQRTDTPSNWRLAGFQGDMTPTPHDPSTLYGDRTSADDDDDDDDDDTDEVYLKAQEAAETIYKAWEVIRGVGGLLIFVLVLCSTGGLLAGMYWYFRRRSMQAYHEVASEEGQPLNEPSI</sequence>
<dbReference type="Gene3D" id="3.40.50.1820">
    <property type="entry name" value="alpha/beta hydrolase"/>
    <property type="match status" value="1"/>
</dbReference>
<feature type="transmembrane region" description="Helical" evidence="2">
    <location>
        <begin position="965"/>
        <end position="989"/>
    </location>
</feature>
<keyword evidence="2" id="KW-1133">Transmembrane helix</keyword>
<dbReference type="VEuPathDB" id="FungiDB:AFLA_005471"/>
<dbReference type="VEuPathDB" id="FungiDB:F9C07_7025"/>
<evidence type="ECO:0000256" key="2">
    <source>
        <dbReference type="SAM" id="Phobius"/>
    </source>
</evidence>
<keyword evidence="2" id="KW-0812">Transmembrane</keyword>
<dbReference type="PANTHER" id="PTHR35340:SF8">
    <property type="entry name" value="ASST-DOMAIN-CONTAINING PROTEIN"/>
    <property type="match status" value="1"/>
</dbReference>
<protein>
    <submittedName>
        <fullName evidence="4">ASST-domain-containing protein</fullName>
    </submittedName>
</protein>
<feature type="region of interest" description="Disordered" evidence="1">
    <location>
        <begin position="901"/>
        <end position="941"/>
    </location>
</feature>
<dbReference type="InterPro" id="IPR039535">
    <property type="entry name" value="ASST-like"/>
</dbReference>
<organism evidence="4">
    <name type="scientific">Aspergillus flavus</name>
    <dbReference type="NCBI Taxonomy" id="5059"/>
    <lineage>
        <taxon>Eukaryota</taxon>
        <taxon>Fungi</taxon>
        <taxon>Dikarya</taxon>
        <taxon>Ascomycota</taxon>
        <taxon>Pezizomycotina</taxon>
        <taxon>Eurotiomycetes</taxon>
        <taxon>Eurotiomycetidae</taxon>
        <taxon>Eurotiales</taxon>
        <taxon>Aspergillaceae</taxon>
        <taxon>Aspergillus</taxon>
        <taxon>Aspergillus subgen. Circumdati</taxon>
    </lineage>
</organism>
<feature type="chain" id="PRO_5024929317" evidence="3">
    <location>
        <begin position="20"/>
        <end position="1013"/>
    </location>
</feature>
<proteinExistence type="predicted"/>
<dbReference type="PANTHER" id="PTHR35340">
    <property type="entry name" value="PQQ ENZYME REPEAT PROTEIN-RELATED"/>
    <property type="match status" value="1"/>
</dbReference>
<keyword evidence="2" id="KW-0472">Membrane</keyword>
<evidence type="ECO:0000313" key="4">
    <source>
        <dbReference type="EMBL" id="KAB8252070.1"/>
    </source>
</evidence>
<keyword evidence="3" id="KW-0732">Signal</keyword>
<dbReference type="CDD" id="cd23507">
    <property type="entry name" value="hydrophobin_I"/>
    <property type="match status" value="1"/>
</dbReference>
<dbReference type="VEuPathDB" id="FungiDB:AFLA_005473"/>
<dbReference type="VEuPathDB" id="FungiDB:F9C07_2255027"/>
<dbReference type="InterPro" id="IPR029058">
    <property type="entry name" value="AB_hydrolase_fold"/>
</dbReference>
<dbReference type="VEuPathDB" id="FungiDB:AFLA_005472"/>
<feature type="signal peptide" evidence="3">
    <location>
        <begin position="1"/>
        <end position="19"/>
    </location>
</feature>
<dbReference type="Proteomes" id="UP000325434">
    <property type="component" value="Unassembled WGS sequence"/>
</dbReference>
<dbReference type="AlphaFoldDB" id="A0A5N6HFK1"/>
<dbReference type="SUPFAM" id="SSF53474">
    <property type="entry name" value="alpha/beta-Hydrolases"/>
    <property type="match status" value="1"/>
</dbReference>
<gene>
    <name evidence="4" type="ORF">BDV35DRAFT_405589</name>
</gene>
<accession>A0A5N6HFK1</accession>
<reference evidence="4" key="1">
    <citation type="submission" date="2019-04" db="EMBL/GenBank/DDBJ databases">
        <title>Friends and foes A comparative genomics study of 23 Aspergillus species from section Flavi.</title>
        <authorList>
            <consortium name="DOE Joint Genome Institute"/>
            <person name="Kjaerbolling I."/>
            <person name="Vesth T."/>
            <person name="Frisvad J.C."/>
            <person name="Nybo J.L."/>
            <person name="Theobald S."/>
            <person name="Kildgaard S."/>
            <person name="Isbrandt T."/>
            <person name="Kuo A."/>
            <person name="Sato A."/>
            <person name="Lyhne E.K."/>
            <person name="Kogle M.E."/>
            <person name="Wiebenga A."/>
            <person name="Kun R.S."/>
            <person name="Lubbers R.J."/>
            <person name="Makela M.R."/>
            <person name="Barry K."/>
            <person name="Chovatia M."/>
            <person name="Clum A."/>
            <person name="Daum C."/>
            <person name="Haridas S."/>
            <person name="He G."/>
            <person name="LaButti K."/>
            <person name="Lipzen A."/>
            <person name="Mondo S."/>
            <person name="Riley R."/>
            <person name="Salamov A."/>
            <person name="Simmons B.A."/>
            <person name="Magnuson J.K."/>
            <person name="Henrissat B."/>
            <person name="Mortensen U.H."/>
            <person name="Larsen T.O."/>
            <person name="Devries R.P."/>
            <person name="Grigoriev I.V."/>
            <person name="Machida M."/>
            <person name="Baker S.E."/>
            <person name="Andersen M.R."/>
        </authorList>
    </citation>
    <scope>NUCLEOTIDE SEQUENCE [LARGE SCALE GENOMIC DNA]</scope>
    <source>
        <strain evidence="4">CBS 121.62</strain>
    </source>
</reference>
<dbReference type="Pfam" id="PF14269">
    <property type="entry name" value="Arylsulfotran_2"/>
    <property type="match status" value="1"/>
</dbReference>
<dbReference type="VEuPathDB" id="FungiDB:F9C07_2065817"/>
<dbReference type="InterPro" id="IPR053143">
    <property type="entry name" value="Arylsulfate_ST"/>
</dbReference>
<evidence type="ECO:0000256" key="3">
    <source>
        <dbReference type="SAM" id="SignalP"/>
    </source>
</evidence>
<feature type="compositionally biased region" description="Acidic residues" evidence="1">
    <location>
        <begin position="931"/>
        <end position="941"/>
    </location>
</feature>